<evidence type="ECO:0000256" key="7">
    <source>
        <dbReference type="ARBA" id="ARBA00022777"/>
    </source>
</evidence>
<dbReference type="PANTHER" id="PTHR34220:SF7">
    <property type="entry name" value="SENSOR HISTIDINE KINASE YPDA"/>
    <property type="match status" value="1"/>
</dbReference>
<dbReference type="Pfam" id="PF06580">
    <property type="entry name" value="His_kinase"/>
    <property type="match status" value="1"/>
</dbReference>
<dbReference type="Proteomes" id="UP001597262">
    <property type="component" value="Unassembled WGS sequence"/>
</dbReference>
<dbReference type="InterPro" id="IPR003660">
    <property type="entry name" value="HAMP_dom"/>
</dbReference>
<dbReference type="InterPro" id="IPR036890">
    <property type="entry name" value="HATPase_C_sf"/>
</dbReference>
<dbReference type="PANTHER" id="PTHR34220">
    <property type="entry name" value="SENSOR HISTIDINE KINASE YPDA"/>
    <property type="match status" value="1"/>
</dbReference>
<evidence type="ECO:0000256" key="3">
    <source>
        <dbReference type="ARBA" id="ARBA00012438"/>
    </source>
</evidence>
<dbReference type="EC" id="2.7.13.3" evidence="3"/>
<name>A0ABW3RZL8_9BACL</name>
<gene>
    <name evidence="12" type="ORF">ACFQ3W_13825</name>
</gene>
<evidence type="ECO:0000256" key="4">
    <source>
        <dbReference type="ARBA" id="ARBA00022475"/>
    </source>
</evidence>
<organism evidence="12 13">
    <name type="scientific">Paenibacillus puldeungensis</name>
    <dbReference type="NCBI Taxonomy" id="696536"/>
    <lineage>
        <taxon>Bacteria</taxon>
        <taxon>Bacillati</taxon>
        <taxon>Bacillota</taxon>
        <taxon>Bacilli</taxon>
        <taxon>Bacillales</taxon>
        <taxon>Paenibacillaceae</taxon>
        <taxon>Paenibacillus</taxon>
    </lineage>
</organism>
<feature type="domain" description="HAMP" evidence="11">
    <location>
        <begin position="318"/>
        <end position="370"/>
    </location>
</feature>
<comment type="subcellular location">
    <subcellularLocation>
        <location evidence="2">Cell membrane</location>
        <topology evidence="2">Multi-pass membrane protein</topology>
    </subcellularLocation>
</comment>
<evidence type="ECO:0000259" key="11">
    <source>
        <dbReference type="PROSITE" id="PS50885"/>
    </source>
</evidence>
<dbReference type="SMART" id="SM00304">
    <property type="entry name" value="HAMP"/>
    <property type="match status" value="1"/>
</dbReference>
<dbReference type="PRINTS" id="PR00344">
    <property type="entry name" value="BCTRLSENSOR"/>
</dbReference>
<dbReference type="InterPro" id="IPR010559">
    <property type="entry name" value="Sig_transdc_His_kin_internal"/>
</dbReference>
<dbReference type="EMBL" id="JBHTLM010000009">
    <property type="protein sequence ID" value="MFD1177370.1"/>
    <property type="molecule type" value="Genomic_DNA"/>
</dbReference>
<dbReference type="InterPro" id="IPR050640">
    <property type="entry name" value="Bact_2-comp_sensor_kinase"/>
</dbReference>
<dbReference type="InterPro" id="IPR004358">
    <property type="entry name" value="Sig_transdc_His_kin-like_C"/>
</dbReference>
<proteinExistence type="predicted"/>
<feature type="transmembrane region" description="Helical" evidence="10">
    <location>
        <begin position="21"/>
        <end position="41"/>
    </location>
</feature>
<dbReference type="SUPFAM" id="SSF158472">
    <property type="entry name" value="HAMP domain-like"/>
    <property type="match status" value="1"/>
</dbReference>
<keyword evidence="5" id="KW-0597">Phosphoprotein</keyword>
<dbReference type="Gene3D" id="3.30.565.10">
    <property type="entry name" value="Histidine kinase-like ATPase, C-terminal domain"/>
    <property type="match status" value="1"/>
</dbReference>
<evidence type="ECO:0000313" key="12">
    <source>
        <dbReference type="EMBL" id="MFD1177370.1"/>
    </source>
</evidence>
<comment type="catalytic activity">
    <reaction evidence="1">
        <text>ATP + protein L-histidine = ADP + protein N-phospho-L-histidine.</text>
        <dbReference type="EC" id="2.7.13.3"/>
    </reaction>
</comment>
<dbReference type="Pfam" id="PF02518">
    <property type="entry name" value="HATPase_c"/>
    <property type="match status" value="1"/>
</dbReference>
<dbReference type="SUPFAM" id="SSF55874">
    <property type="entry name" value="ATPase domain of HSP90 chaperone/DNA topoisomerase II/histidine kinase"/>
    <property type="match status" value="1"/>
</dbReference>
<evidence type="ECO:0000256" key="10">
    <source>
        <dbReference type="SAM" id="Phobius"/>
    </source>
</evidence>
<keyword evidence="4" id="KW-1003">Cell membrane</keyword>
<evidence type="ECO:0000256" key="1">
    <source>
        <dbReference type="ARBA" id="ARBA00000085"/>
    </source>
</evidence>
<feature type="transmembrane region" description="Helical" evidence="10">
    <location>
        <begin position="297"/>
        <end position="318"/>
    </location>
</feature>
<keyword evidence="10" id="KW-1133">Transmembrane helix</keyword>
<keyword evidence="10" id="KW-0812">Transmembrane</keyword>
<keyword evidence="9 10" id="KW-0472">Membrane</keyword>
<keyword evidence="6 12" id="KW-0808">Transferase</keyword>
<reference evidence="13" key="1">
    <citation type="journal article" date="2019" name="Int. J. Syst. Evol. Microbiol.">
        <title>The Global Catalogue of Microorganisms (GCM) 10K type strain sequencing project: providing services to taxonomists for standard genome sequencing and annotation.</title>
        <authorList>
            <consortium name="The Broad Institute Genomics Platform"/>
            <consortium name="The Broad Institute Genome Sequencing Center for Infectious Disease"/>
            <person name="Wu L."/>
            <person name="Ma J."/>
        </authorList>
    </citation>
    <scope>NUCLEOTIDE SEQUENCE [LARGE SCALE GENOMIC DNA]</scope>
    <source>
        <strain evidence="13">CCUG 59189</strain>
    </source>
</reference>
<accession>A0ABW3RZL8</accession>
<dbReference type="RefSeq" id="WP_379319819.1">
    <property type="nucleotide sequence ID" value="NZ_JBHTLM010000009.1"/>
</dbReference>
<dbReference type="InterPro" id="IPR003594">
    <property type="entry name" value="HATPase_dom"/>
</dbReference>
<evidence type="ECO:0000256" key="5">
    <source>
        <dbReference type="ARBA" id="ARBA00022553"/>
    </source>
</evidence>
<dbReference type="GO" id="GO:0004673">
    <property type="term" value="F:protein histidine kinase activity"/>
    <property type="evidence" value="ECO:0007669"/>
    <property type="project" value="UniProtKB-EC"/>
</dbReference>
<sequence length="591" mass="66855">MFNRLRQRVIDPFKTSIRNKLILTMLIIAVMPVVLVTALAAENSSHSMENQVIGTNLSNMKWTGIYLGDQFARLNNLIYSIQISPGLSDYLNRPEGETPGSQFSAQQKVYNSLNSVYYTGGNHLVGVMLYLHNSQTLFTINAMQTEVEAVSGTPRVYQDILRKNIDFMVETNKSDPSKFQLIRSINRFENQEKLGFISLEVLWSYFDQTINLLGGGDEQSVFVTDLNGAVLYGGGGNQLFPPEAAVALKQANGTGPGYLRTEREFVFYNTIDPVGLRLVKIIPLSSINQSARATMNYGLIVGITSAVFSALLAFYFALKTTKPIIGLAKAMRKIDLTKENAVPRSQRKDEIGLLEANFDMMAQRIREHINTEYRINLEKKTAELKALQSQINPHFLQNTLQLIGGMIFSQKPEQSYEIIRSLSEMFRYIVRDPNTLATIKSELEHLQHYMKIQQQRFGKRLHYELEVSEDVLDCPIPKLTLQPIVENAFIHGLDYKTGDWYLAVIVKQEPEGVLIMIRDNGAGMQQTQLRRLRLKLHRELGHVWTQGTSIGLINVASRIQMYFGTDYKMDIDSEPGKGTCVVLHIPDQKEG</sequence>
<dbReference type="PROSITE" id="PS50885">
    <property type="entry name" value="HAMP"/>
    <property type="match status" value="1"/>
</dbReference>
<keyword evidence="13" id="KW-1185">Reference proteome</keyword>
<evidence type="ECO:0000256" key="8">
    <source>
        <dbReference type="ARBA" id="ARBA00023012"/>
    </source>
</evidence>
<dbReference type="Pfam" id="PF00672">
    <property type="entry name" value="HAMP"/>
    <property type="match status" value="1"/>
</dbReference>
<evidence type="ECO:0000256" key="2">
    <source>
        <dbReference type="ARBA" id="ARBA00004651"/>
    </source>
</evidence>
<dbReference type="Gene3D" id="6.10.340.10">
    <property type="match status" value="1"/>
</dbReference>
<evidence type="ECO:0000313" key="13">
    <source>
        <dbReference type="Proteomes" id="UP001597262"/>
    </source>
</evidence>
<keyword evidence="8" id="KW-0902">Two-component regulatory system</keyword>
<protein>
    <recommendedName>
        <fullName evidence="3">histidine kinase</fullName>
        <ecNumber evidence="3">2.7.13.3</ecNumber>
    </recommendedName>
</protein>
<evidence type="ECO:0000256" key="6">
    <source>
        <dbReference type="ARBA" id="ARBA00022679"/>
    </source>
</evidence>
<keyword evidence="7 12" id="KW-0418">Kinase</keyword>
<dbReference type="CDD" id="cd06225">
    <property type="entry name" value="HAMP"/>
    <property type="match status" value="1"/>
</dbReference>
<comment type="caution">
    <text evidence="12">The sequence shown here is derived from an EMBL/GenBank/DDBJ whole genome shotgun (WGS) entry which is preliminary data.</text>
</comment>
<evidence type="ECO:0000256" key="9">
    <source>
        <dbReference type="ARBA" id="ARBA00023136"/>
    </source>
</evidence>